<reference evidence="1 2" key="1">
    <citation type="submission" date="2013-11" db="EMBL/GenBank/DDBJ databases">
        <title>Genome sequencing of Stegodyphus mimosarum.</title>
        <authorList>
            <person name="Bechsgaard J."/>
        </authorList>
    </citation>
    <scope>NUCLEOTIDE SEQUENCE [LARGE SCALE GENOMIC DNA]</scope>
</reference>
<name>A0A087V1E2_STEMI</name>
<dbReference type="AlphaFoldDB" id="A0A087V1E2"/>
<protein>
    <submittedName>
        <fullName evidence="1">Uncharacterized protein</fullName>
    </submittedName>
</protein>
<dbReference type="EMBL" id="KL821868">
    <property type="protein sequence ID" value="KFM83431.1"/>
    <property type="molecule type" value="Genomic_DNA"/>
</dbReference>
<sequence length="53" mass="6392">MRRLCSDKYTKVLRKLVVSDTIRASRDIYVEHLTEERQVPWQFRQNSSQQAPQ</sequence>
<evidence type="ECO:0000313" key="1">
    <source>
        <dbReference type="EMBL" id="KFM83431.1"/>
    </source>
</evidence>
<dbReference type="OrthoDB" id="6432657at2759"/>
<keyword evidence="2" id="KW-1185">Reference proteome</keyword>
<accession>A0A087V1E2</accession>
<evidence type="ECO:0000313" key="2">
    <source>
        <dbReference type="Proteomes" id="UP000054359"/>
    </source>
</evidence>
<proteinExistence type="predicted"/>
<feature type="non-terminal residue" evidence="1">
    <location>
        <position position="53"/>
    </location>
</feature>
<dbReference type="Proteomes" id="UP000054359">
    <property type="component" value="Unassembled WGS sequence"/>
</dbReference>
<organism evidence="1 2">
    <name type="scientific">Stegodyphus mimosarum</name>
    <name type="common">African social velvet spider</name>
    <dbReference type="NCBI Taxonomy" id="407821"/>
    <lineage>
        <taxon>Eukaryota</taxon>
        <taxon>Metazoa</taxon>
        <taxon>Ecdysozoa</taxon>
        <taxon>Arthropoda</taxon>
        <taxon>Chelicerata</taxon>
        <taxon>Arachnida</taxon>
        <taxon>Araneae</taxon>
        <taxon>Araneomorphae</taxon>
        <taxon>Entelegynae</taxon>
        <taxon>Eresoidea</taxon>
        <taxon>Eresidae</taxon>
        <taxon>Stegodyphus</taxon>
    </lineage>
</organism>
<gene>
    <name evidence="1" type="ORF">X975_03184</name>
</gene>